<feature type="transmembrane region" description="Helical" evidence="6">
    <location>
        <begin position="150"/>
        <end position="174"/>
    </location>
</feature>
<feature type="transmembrane region" description="Helical" evidence="6">
    <location>
        <begin position="93"/>
        <end position="111"/>
    </location>
</feature>
<feature type="transmembrane region" description="Helical" evidence="6">
    <location>
        <begin position="335"/>
        <end position="355"/>
    </location>
</feature>
<keyword evidence="4 6" id="KW-1133">Transmembrane helix</keyword>
<evidence type="ECO:0000256" key="1">
    <source>
        <dbReference type="ARBA" id="ARBA00004141"/>
    </source>
</evidence>
<feature type="transmembrane region" description="Helical" evidence="6">
    <location>
        <begin position="235"/>
        <end position="255"/>
    </location>
</feature>
<name>A0A0A1FB44_9BURK</name>
<dbReference type="GO" id="GO:0022857">
    <property type="term" value="F:transmembrane transporter activity"/>
    <property type="evidence" value="ECO:0007669"/>
    <property type="project" value="InterPro"/>
</dbReference>
<proteinExistence type="predicted"/>
<keyword evidence="2" id="KW-0813">Transport</keyword>
<dbReference type="RefSeq" id="WP_052135133.1">
    <property type="nucleotide sequence ID" value="NZ_CP009962.1"/>
</dbReference>
<feature type="transmembrane region" description="Helical" evidence="6">
    <location>
        <begin position="275"/>
        <end position="293"/>
    </location>
</feature>
<dbReference type="InterPro" id="IPR036259">
    <property type="entry name" value="MFS_trans_sf"/>
</dbReference>
<evidence type="ECO:0000313" key="8">
    <source>
        <dbReference type="EMBL" id="AIY41726.1"/>
    </source>
</evidence>
<dbReference type="PANTHER" id="PTHR23505:SF79">
    <property type="entry name" value="PROTEIN SPINSTER"/>
    <property type="match status" value="1"/>
</dbReference>
<keyword evidence="9" id="KW-1185">Reference proteome</keyword>
<dbReference type="Gene3D" id="1.20.1250.20">
    <property type="entry name" value="MFS general substrate transporter like domains"/>
    <property type="match status" value="2"/>
</dbReference>
<dbReference type="EMBL" id="CP009962">
    <property type="protein sequence ID" value="AIY41726.1"/>
    <property type="molecule type" value="Genomic_DNA"/>
</dbReference>
<evidence type="ECO:0000256" key="2">
    <source>
        <dbReference type="ARBA" id="ARBA00022448"/>
    </source>
</evidence>
<dbReference type="HOGENOM" id="CLU_001265_5_12_4"/>
<dbReference type="AlphaFoldDB" id="A0A0A1FB44"/>
<feature type="transmembrane region" description="Helical" evidence="6">
    <location>
        <begin position="398"/>
        <end position="417"/>
    </location>
</feature>
<feature type="transmembrane region" description="Helical" evidence="6">
    <location>
        <begin position="62"/>
        <end position="84"/>
    </location>
</feature>
<reference evidence="9" key="1">
    <citation type="journal article" date="2014" name="Soil Biol. Biochem.">
        <title>Structure and function of bacterial communities in ageing soils: Insights from the Mendocino ecological staircase.</title>
        <authorList>
            <person name="Uroz S."/>
            <person name="Tech J.J."/>
            <person name="Sawaya N.A."/>
            <person name="Frey-Klett P."/>
            <person name="Leveau J.H.J."/>
        </authorList>
    </citation>
    <scope>NUCLEOTIDE SEQUENCE [LARGE SCALE GENOMIC DNA]</scope>
    <source>
        <strain evidence="9">Cal35</strain>
    </source>
</reference>
<accession>A0A0A1FB44</accession>
<evidence type="ECO:0000256" key="4">
    <source>
        <dbReference type="ARBA" id="ARBA00022989"/>
    </source>
</evidence>
<feature type="transmembrane region" description="Helical" evidence="6">
    <location>
        <begin position="180"/>
        <end position="199"/>
    </location>
</feature>
<dbReference type="GO" id="GO:0016020">
    <property type="term" value="C:membrane"/>
    <property type="evidence" value="ECO:0007669"/>
    <property type="project" value="UniProtKB-SubCell"/>
</dbReference>
<feature type="transmembrane region" description="Helical" evidence="6">
    <location>
        <begin position="117"/>
        <end position="138"/>
    </location>
</feature>
<comment type="subcellular location">
    <subcellularLocation>
        <location evidence="1">Membrane</location>
        <topology evidence="1">Multi-pass membrane protein</topology>
    </subcellularLocation>
</comment>
<feature type="transmembrane region" description="Helical" evidence="6">
    <location>
        <begin position="305"/>
        <end position="323"/>
    </location>
</feature>
<dbReference type="InterPro" id="IPR011701">
    <property type="entry name" value="MFS"/>
</dbReference>
<dbReference type="OrthoDB" id="9812221at2"/>
<feature type="transmembrane region" description="Helical" evidence="6">
    <location>
        <begin position="23"/>
        <end position="39"/>
    </location>
</feature>
<dbReference type="SUPFAM" id="SSF103473">
    <property type="entry name" value="MFS general substrate transporter"/>
    <property type="match status" value="1"/>
</dbReference>
<dbReference type="KEGG" id="care:LT85_2568"/>
<dbReference type="InterPro" id="IPR044770">
    <property type="entry name" value="MFS_spinster-like"/>
</dbReference>
<evidence type="ECO:0000256" key="3">
    <source>
        <dbReference type="ARBA" id="ARBA00022692"/>
    </source>
</evidence>
<dbReference type="Proteomes" id="UP000030302">
    <property type="component" value="Chromosome"/>
</dbReference>
<dbReference type="InterPro" id="IPR020846">
    <property type="entry name" value="MFS_dom"/>
</dbReference>
<dbReference type="PANTHER" id="PTHR23505">
    <property type="entry name" value="SPINSTER"/>
    <property type="match status" value="1"/>
</dbReference>
<dbReference type="PROSITE" id="PS50850">
    <property type="entry name" value="MFS"/>
    <property type="match status" value="1"/>
</dbReference>
<organism evidence="8 9">
    <name type="scientific">Collimonas arenae</name>
    <dbReference type="NCBI Taxonomy" id="279058"/>
    <lineage>
        <taxon>Bacteria</taxon>
        <taxon>Pseudomonadati</taxon>
        <taxon>Pseudomonadota</taxon>
        <taxon>Betaproteobacteria</taxon>
        <taxon>Burkholderiales</taxon>
        <taxon>Oxalobacteraceae</taxon>
        <taxon>Collimonas</taxon>
    </lineage>
</organism>
<evidence type="ECO:0000259" key="7">
    <source>
        <dbReference type="PROSITE" id="PS50850"/>
    </source>
</evidence>
<feature type="transmembrane region" description="Helical" evidence="6">
    <location>
        <begin position="367"/>
        <end position="386"/>
    </location>
</feature>
<sequence>MMPPLTNTGSPPEDGYLIGKKQAWFAFAMTFALMLFDYMDRQVIVSLFPHIKAAWNLSDKQLGGLVSIISIVVAMGGIPVALLADRLSRVKSIVVMATTWSLATIYCMFAGNYAQLFAARAVVGLGETGYGSVGSALLSNVFPKRMRGALMGALFAAASLGSVFGVVLGGVIAAKWGWKAAFGVVGVPGLALALLYLLVRDYKTVTLTPQLNQVTQSIGGTLKHIFSTLARTPTLRWICIGQAMQVLVVSAIWSWLPSYLNRFHGIAPDQAGKQAALVILAGAFGGFLWGVVIDRLSIRRPGSKLPMLSALCLVSLAILAYAFNAPLDGSTQLKLIIAGGFFMTCSVGVVVGVLMDVVHPGVRSTGAAVLSLFQNLLGLAVGPFLVGALSDIWGLHQAMAMIPAFSILAAVFFMAAARSYDKDAAPVSGIALDADQNTTAHAAGKCQHV</sequence>
<dbReference type="Pfam" id="PF07690">
    <property type="entry name" value="MFS_1"/>
    <property type="match status" value="1"/>
</dbReference>
<evidence type="ECO:0000313" key="9">
    <source>
        <dbReference type="Proteomes" id="UP000030302"/>
    </source>
</evidence>
<evidence type="ECO:0000256" key="6">
    <source>
        <dbReference type="SAM" id="Phobius"/>
    </source>
</evidence>
<keyword evidence="3 6" id="KW-0812">Transmembrane</keyword>
<feature type="domain" description="Major facilitator superfamily (MFS) profile" evidence="7">
    <location>
        <begin position="26"/>
        <end position="421"/>
    </location>
</feature>
<keyword evidence="5 6" id="KW-0472">Membrane</keyword>
<gene>
    <name evidence="8" type="ORF">LT85_2568</name>
</gene>
<dbReference type="STRING" id="279058.LT85_2568"/>
<evidence type="ECO:0000256" key="5">
    <source>
        <dbReference type="ARBA" id="ARBA00023136"/>
    </source>
</evidence>
<protein>
    <submittedName>
        <fullName evidence="8">Transporter</fullName>
    </submittedName>
</protein>